<dbReference type="InterPro" id="IPR039425">
    <property type="entry name" value="RNA_pol_sigma-70-like"/>
</dbReference>
<gene>
    <name evidence="6" type="ORF">MHBO_002601</name>
</gene>
<reference evidence="6 7" key="1">
    <citation type="journal article" date="2024" name="BMC Biol.">
        <title>Comparative genomics of Ascetosporea gives new insight into the evolutionary basis for animal parasitism in Rhizaria.</title>
        <authorList>
            <person name="Hiltunen Thoren M."/>
            <person name="Onut-Brannstrom I."/>
            <person name="Alfjorden A."/>
            <person name="Peckova H."/>
            <person name="Swords F."/>
            <person name="Hooper C."/>
            <person name="Holzer A.S."/>
            <person name="Bass D."/>
            <person name="Burki F."/>
        </authorList>
    </citation>
    <scope>NUCLEOTIDE SEQUENCE [LARGE SCALE GENOMIC DNA]</scope>
    <source>
        <strain evidence="6">20-A016</strain>
    </source>
</reference>
<dbReference type="InterPro" id="IPR036388">
    <property type="entry name" value="WH-like_DNA-bd_sf"/>
</dbReference>
<evidence type="ECO:0000313" key="6">
    <source>
        <dbReference type="EMBL" id="MES1920997.1"/>
    </source>
</evidence>
<keyword evidence="2" id="KW-0805">Transcription regulation</keyword>
<evidence type="ECO:0000256" key="2">
    <source>
        <dbReference type="ARBA" id="ARBA00023015"/>
    </source>
</evidence>
<comment type="caution">
    <text evidence="6">The sequence shown here is derived from an EMBL/GenBank/DDBJ whole genome shotgun (WGS) entry which is preliminary data.</text>
</comment>
<dbReference type="Gene3D" id="1.10.10.10">
    <property type="entry name" value="Winged helix-like DNA-binding domain superfamily/Winged helix DNA-binding domain"/>
    <property type="match status" value="1"/>
</dbReference>
<comment type="similarity">
    <text evidence="1">Belongs to the sigma-70 factor family. ECF subfamily.</text>
</comment>
<name>A0ABV2AMX4_9EUKA</name>
<keyword evidence="4" id="KW-0804">Transcription</keyword>
<dbReference type="EMBL" id="JBDODL010001008">
    <property type="protein sequence ID" value="MES1920997.1"/>
    <property type="molecule type" value="Genomic_DNA"/>
</dbReference>
<dbReference type="InterPro" id="IPR013325">
    <property type="entry name" value="RNA_pol_sigma_r2"/>
</dbReference>
<evidence type="ECO:0000256" key="1">
    <source>
        <dbReference type="ARBA" id="ARBA00010641"/>
    </source>
</evidence>
<sequence>MKQTEIYLLIEDAKKGKQVAFTKLYEQYKNLAFYVARKYLRNSDAVSEAVNIGMSYFFRNINDVKEDSNVMNFVWHHIKYASMDYHRRERTHENHYSDTHNDEDFYLETFIDSSESALDSIMVKEKSNMAISAIEKLDSVRKELITLKYLQEYSNDEIAEIYGKTKWTVKGHLAKGRESLRNILNEQVIREYYSVA</sequence>
<evidence type="ECO:0000313" key="7">
    <source>
        <dbReference type="Proteomes" id="UP001439008"/>
    </source>
</evidence>
<dbReference type="PANTHER" id="PTHR43133:SF51">
    <property type="entry name" value="RNA POLYMERASE SIGMA FACTOR"/>
    <property type="match status" value="1"/>
</dbReference>
<dbReference type="Pfam" id="PF08281">
    <property type="entry name" value="Sigma70_r4_2"/>
    <property type="match status" value="1"/>
</dbReference>
<dbReference type="SUPFAM" id="SSF88659">
    <property type="entry name" value="Sigma3 and sigma4 domains of RNA polymerase sigma factors"/>
    <property type="match status" value="1"/>
</dbReference>
<dbReference type="InterPro" id="IPR014284">
    <property type="entry name" value="RNA_pol_sigma-70_dom"/>
</dbReference>
<dbReference type="Gene3D" id="1.10.1740.10">
    <property type="match status" value="1"/>
</dbReference>
<organism evidence="6 7">
    <name type="scientific">Bonamia ostreae</name>
    <dbReference type="NCBI Taxonomy" id="126728"/>
    <lineage>
        <taxon>Eukaryota</taxon>
        <taxon>Sar</taxon>
        <taxon>Rhizaria</taxon>
        <taxon>Endomyxa</taxon>
        <taxon>Ascetosporea</taxon>
        <taxon>Haplosporida</taxon>
        <taxon>Bonamia</taxon>
    </lineage>
</organism>
<evidence type="ECO:0000256" key="4">
    <source>
        <dbReference type="ARBA" id="ARBA00023163"/>
    </source>
</evidence>
<dbReference type="SUPFAM" id="SSF88946">
    <property type="entry name" value="Sigma2 domain of RNA polymerase sigma factors"/>
    <property type="match status" value="1"/>
</dbReference>
<evidence type="ECO:0000256" key="3">
    <source>
        <dbReference type="ARBA" id="ARBA00023082"/>
    </source>
</evidence>
<dbReference type="NCBIfam" id="TIGR02937">
    <property type="entry name" value="sigma70-ECF"/>
    <property type="match status" value="1"/>
</dbReference>
<dbReference type="Proteomes" id="UP001439008">
    <property type="component" value="Unassembled WGS sequence"/>
</dbReference>
<dbReference type="InterPro" id="IPR013324">
    <property type="entry name" value="RNA_pol_sigma_r3/r4-like"/>
</dbReference>
<dbReference type="PANTHER" id="PTHR43133">
    <property type="entry name" value="RNA POLYMERASE ECF-TYPE SIGMA FACTO"/>
    <property type="match status" value="1"/>
</dbReference>
<keyword evidence="7" id="KW-1185">Reference proteome</keyword>
<proteinExistence type="inferred from homology"/>
<accession>A0ABV2AMX4</accession>
<keyword evidence="3" id="KW-0731">Sigma factor</keyword>
<dbReference type="InterPro" id="IPR013249">
    <property type="entry name" value="RNA_pol_sigma70_r4_t2"/>
</dbReference>
<evidence type="ECO:0000259" key="5">
    <source>
        <dbReference type="Pfam" id="PF08281"/>
    </source>
</evidence>
<feature type="domain" description="RNA polymerase sigma factor 70 region 4 type 2" evidence="5">
    <location>
        <begin position="131"/>
        <end position="180"/>
    </location>
</feature>
<protein>
    <recommendedName>
        <fullName evidence="5">RNA polymerase sigma factor 70 region 4 type 2 domain-containing protein</fullName>
    </recommendedName>
</protein>